<organism evidence="3 4">
    <name type="scientific">Podila minutissima</name>
    <dbReference type="NCBI Taxonomy" id="64525"/>
    <lineage>
        <taxon>Eukaryota</taxon>
        <taxon>Fungi</taxon>
        <taxon>Fungi incertae sedis</taxon>
        <taxon>Mucoromycota</taxon>
        <taxon>Mortierellomycotina</taxon>
        <taxon>Mortierellomycetes</taxon>
        <taxon>Mortierellales</taxon>
        <taxon>Mortierellaceae</taxon>
        <taxon>Podila</taxon>
    </lineage>
</organism>
<reference evidence="3" key="1">
    <citation type="journal article" date="2020" name="Fungal Divers.">
        <title>Resolving the Mortierellaceae phylogeny through synthesis of multi-gene phylogenetics and phylogenomics.</title>
        <authorList>
            <person name="Vandepol N."/>
            <person name="Liber J."/>
            <person name="Desiro A."/>
            <person name="Na H."/>
            <person name="Kennedy M."/>
            <person name="Barry K."/>
            <person name="Grigoriev I.V."/>
            <person name="Miller A.N."/>
            <person name="O'Donnell K."/>
            <person name="Stajich J.E."/>
            <person name="Bonito G."/>
        </authorList>
    </citation>
    <scope>NUCLEOTIDE SEQUENCE</scope>
    <source>
        <strain evidence="3">NVP1</strain>
    </source>
</reference>
<dbReference type="InterPro" id="IPR036282">
    <property type="entry name" value="Glutathione-S-Trfase_C_sf"/>
</dbReference>
<dbReference type="InterPro" id="IPR004045">
    <property type="entry name" value="Glutathione_S-Trfase_N"/>
</dbReference>
<dbReference type="PANTHER" id="PTHR11571:SF150">
    <property type="entry name" value="GLUTATHIONE S-TRANSFERASE"/>
    <property type="match status" value="1"/>
</dbReference>
<feature type="domain" description="GST N-terminal" evidence="1">
    <location>
        <begin position="24"/>
        <end position="103"/>
    </location>
</feature>
<dbReference type="InterPro" id="IPR036249">
    <property type="entry name" value="Thioredoxin-like_sf"/>
</dbReference>
<dbReference type="Gene3D" id="3.40.30.10">
    <property type="entry name" value="Glutaredoxin"/>
    <property type="match status" value="1"/>
</dbReference>
<dbReference type="GO" id="GO:0004364">
    <property type="term" value="F:glutathione transferase activity"/>
    <property type="evidence" value="ECO:0007669"/>
    <property type="project" value="TreeGrafter"/>
</dbReference>
<evidence type="ECO:0000259" key="2">
    <source>
        <dbReference type="PROSITE" id="PS50405"/>
    </source>
</evidence>
<dbReference type="InterPro" id="IPR004046">
    <property type="entry name" value="GST_C"/>
</dbReference>
<dbReference type="Proteomes" id="UP000696485">
    <property type="component" value="Unassembled WGS sequence"/>
</dbReference>
<evidence type="ECO:0000313" key="3">
    <source>
        <dbReference type="EMBL" id="KAF9325598.1"/>
    </source>
</evidence>
<dbReference type="SFLD" id="SFLDS00019">
    <property type="entry name" value="Glutathione_Transferase_(cytos"/>
    <property type="match status" value="1"/>
</dbReference>
<feature type="domain" description="GST C-terminal" evidence="2">
    <location>
        <begin position="105"/>
        <end position="239"/>
    </location>
</feature>
<evidence type="ECO:0008006" key="5">
    <source>
        <dbReference type="Google" id="ProtNLM"/>
    </source>
</evidence>
<dbReference type="Gene3D" id="1.20.1050.10">
    <property type="match status" value="1"/>
</dbReference>
<dbReference type="InterPro" id="IPR010987">
    <property type="entry name" value="Glutathione-S-Trfase_C-like"/>
</dbReference>
<proteinExistence type="predicted"/>
<evidence type="ECO:0000313" key="4">
    <source>
        <dbReference type="Proteomes" id="UP000696485"/>
    </source>
</evidence>
<dbReference type="Pfam" id="PF14497">
    <property type="entry name" value="GST_C_3"/>
    <property type="match status" value="1"/>
</dbReference>
<dbReference type="PROSITE" id="PS50404">
    <property type="entry name" value="GST_NTER"/>
    <property type="match status" value="1"/>
</dbReference>
<dbReference type="PROSITE" id="PS50405">
    <property type="entry name" value="GST_CTER"/>
    <property type="match status" value="1"/>
</dbReference>
<sequence length="246" mass="27516">MSVLPTATKAASEVLAKAAIATGSTYKILYFAIHGRGELIRTLMIQGGDKYEELPVDWAVQKELTPFKCLPVVYETAASGETLELSESQAIERYLARKYHLLGANAWEEHLVNRYFNSTDAAQNSFGTSVLGVQGDARVEAANTYYKETLAKWIRLHEEHLKQNGSNGHYVGNGLTLADYKTALLVDRLLLLHPKGAEAVPLSEQATPNIWKVREAVHSQKHIAQWKKSERCQELDQGTLKMFKFI</sequence>
<dbReference type="InterPro" id="IPR040079">
    <property type="entry name" value="Glutathione_S-Trfase"/>
</dbReference>
<accession>A0A9P5SCN7</accession>
<dbReference type="AlphaFoldDB" id="A0A9P5SCN7"/>
<protein>
    <recommendedName>
        <fullName evidence="5">Glutathione S-transferase</fullName>
    </recommendedName>
</protein>
<keyword evidence="4" id="KW-1185">Reference proteome</keyword>
<evidence type="ECO:0000259" key="1">
    <source>
        <dbReference type="PROSITE" id="PS50404"/>
    </source>
</evidence>
<gene>
    <name evidence="3" type="ORF">BG006_010896</name>
</gene>
<dbReference type="PANTHER" id="PTHR11571">
    <property type="entry name" value="GLUTATHIONE S-TRANSFERASE"/>
    <property type="match status" value="1"/>
</dbReference>
<dbReference type="InterPro" id="IPR050213">
    <property type="entry name" value="GST_superfamily"/>
</dbReference>
<name>A0A9P5SCN7_9FUNG</name>
<dbReference type="SUPFAM" id="SSF47616">
    <property type="entry name" value="GST C-terminal domain-like"/>
    <property type="match status" value="1"/>
</dbReference>
<dbReference type="GO" id="GO:0006749">
    <property type="term" value="P:glutathione metabolic process"/>
    <property type="evidence" value="ECO:0007669"/>
    <property type="project" value="TreeGrafter"/>
</dbReference>
<comment type="caution">
    <text evidence="3">The sequence shown here is derived from an EMBL/GenBank/DDBJ whole genome shotgun (WGS) entry which is preliminary data.</text>
</comment>
<dbReference type="SUPFAM" id="SSF52833">
    <property type="entry name" value="Thioredoxin-like"/>
    <property type="match status" value="1"/>
</dbReference>
<dbReference type="EMBL" id="JAAAUY010000899">
    <property type="protein sequence ID" value="KAF9325598.1"/>
    <property type="molecule type" value="Genomic_DNA"/>
</dbReference>